<dbReference type="HAMAP" id="MF_00150">
    <property type="entry name" value="ArgC_type1"/>
    <property type="match status" value="1"/>
</dbReference>
<evidence type="ECO:0000313" key="10">
    <source>
        <dbReference type="EMBL" id="SEG55581.1"/>
    </source>
</evidence>
<dbReference type="NCBIfam" id="TIGR01850">
    <property type="entry name" value="argC"/>
    <property type="match status" value="1"/>
</dbReference>
<keyword evidence="4 7" id="KW-0521">NADP</keyword>
<evidence type="ECO:0000256" key="7">
    <source>
        <dbReference type="HAMAP-Rule" id="MF_00150"/>
    </source>
</evidence>
<protein>
    <recommendedName>
        <fullName evidence="7">N-acetyl-gamma-glutamyl-phosphate reductase</fullName>
        <shortName evidence="7">AGPR</shortName>
        <ecNumber evidence="7">1.2.1.38</ecNumber>
    </recommendedName>
    <alternativeName>
        <fullName evidence="7">N-acetyl-glutamate semialdehyde dehydrogenase</fullName>
        <shortName evidence="7">NAGSA dehydrogenase</shortName>
    </alternativeName>
</protein>
<evidence type="ECO:0000256" key="4">
    <source>
        <dbReference type="ARBA" id="ARBA00022857"/>
    </source>
</evidence>
<dbReference type="FunFam" id="3.30.360.10:FF:000014">
    <property type="entry name" value="N-acetyl-gamma-glutamyl-phosphate reductase"/>
    <property type="match status" value="1"/>
</dbReference>
<keyword evidence="11" id="KW-1185">Reference proteome</keyword>
<dbReference type="InterPro" id="IPR000534">
    <property type="entry name" value="Semialdehyde_DH_NAD-bd"/>
</dbReference>
<dbReference type="PANTHER" id="PTHR32338:SF10">
    <property type="entry name" value="N-ACETYL-GAMMA-GLUTAMYL-PHOSPHATE REDUCTASE, CHLOROPLASTIC-RELATED"/>
    <property type="match status" value="1"/>
</dbReference>
<feature type="domain" description="Semialdehyde dehydrogenase NAD-binding" evidence="9">
    <location>
        <begin position="25"/>
        <end position="178"/>
    </location>
</feature>
<keyword evidence="3 7" id="KW-0028">Amino-acid biosynthesis</keyword>
<dbReference type="EMBL" id="FNVA01000006">
    <property type="protein sequence ID" value="SEG55581.1"/>
    <property type="molecule type" value="Genomic_DNA"/>
</dbReference>
<dbReference type="InterPro" id="IPR036291">
    <property type="entry name" value="NAD(P)-bd_dom_sf"/>
</dbReference>
<dbReference type="Gene3D" id="3.40.50.720">
    <property type="entry name" value="NAD(P)-binding Rossmann-like Domain"/>
    <property type="match status" value="1"/>
</dbReference>
<evidence type="ECO:0000256" key="5">
    <source>
        <dbReference type="ARBA" id="ARBA00023002"/>
    </source>
</evidence>
<dbReference type="PROSITE" id="PS01224">
    <property type="entry name" value="ARGC"/>
    <property type="match status" value="1"/>
</dbReference>
<dbReference type="Proteomes" id="UP000236728">
    <property type="component" value="Unassembled WGS sequence"/>
</dbReference>
<dbReference type="EC" id="1.2.1.38" evidence="7"/>
<dbReference type="GO" id="GO:0051287">
    <property type="term" value="F:NAD binding"/>
    <property type="evidence" value="ECO:0007669"/>
    <property type="project" value="InterPro"/>
</dbReference>
<evidence type="ECO:0000259" key="9">
    <source>
        <dbReference type="SMART" id="SM00859"/>
    </source>
</evidence>
<dbReference type="InterPro" id="IPR023013">
    <property type="entry name" value="AGPR_AS"/>
</dbReference>
<sequence length="374" mass="40251">MTATAQLDIDIATQTVEPSTKSTLRTAIAGVTGYAGAELARLLLSHPRLKNTPPMLLGRAGADASAAPVTLTSLHPQLSHLPHADELTLVPFDFEALAREKIDILFLATPHDEARSWAPVALKHGIRVIDLSAAWRLQEDANRAIYKLTDPDPAIGAALQREAVYGSPELHGPQIKTARLVANPGCYATSIILALAPLVRANVLDLDRGIISDSKSGVSGAGKSPTANTHFMHAADNLSVYAPFGHRHTGEMLEQLSLDNSQFQFTPHLLPIPRGIMSTVYAKLSQPSTTAAVQEIFDTFYADAPMVRVRTSPMLPEIQHVVRSSFCDIGFQLAPDKQRLLVVSCLDNLLKGAASQAVQNMNLMAGFHEADGLQ</sequence>
<dbReference type="SMART" id="SM00859">
    <property type="entry name" value="Semialdhyde_dh"/>
    <property type="match status" value="1"/>
</dbReference>
<feature type="active site" evidence="7 8">
    <location>
        <position position="186"/>
    </location>
</feature>
<dbReference type="CDD" id="cd23934">
    <property type="entry name" value="AGPR_1_C"/>
    <property type="match status" value="1"/>
</dbReference>
<dbReference type="SUPFAM" id="SSF55347">
    <property type="entry name" value="Glyceraldehyde-3-phosphate dehydrogenase-like, C-terminal domain"/>
    <property type="match status" value="1"/>
</dbReference>
<organism evidence="10 11">
    <name type="scientific">Bryocella elongata</name>
    <dbReference type="NCBI Taxonomy" id="863522"/>
    <lineage>
        <taxon>Bacteria</taxon>
        <taxon>Pseudomonadati</taxon>
        <taxon>Acidobacteriota</taxon>
        <taxon>Terriglobia</taxon>
        <taxon>Terriglobales</taxon>
        <taxon>Acidobacteriaceae</taxon>
        <taxon>Bryocella</taxon>
    </lineage>
</organism>
<keyword evidence="5 7" id="KW-0560">Oxidoreductase</keyword>
<dbReference type="Pfam" id="PF22698">
    <property type="entry name" value="Semialdhyde_dhC_1"/>
    <property type="match status" value="1"/>
</dbReference>
<evidence type="ECO:0000256" key="8">
    <source>
        <dbReference type="PROSITE-ProRule" id="PRU10010"/>
    </source>
</evidence>
<dbReference type="SUPFAM" id="SSF51735">
    <property type="entry name" value="NAD(P)-binding Rossmann-fold domains"/>
    <property type="match status" value="1"/>
</dbReference>
<dbReference type="CDD" id="cd17895">
    <property type="entry name" value="AGPR_1_N"/>
    <property type="match status" value="1"/>
</dbReference>
<keyword evidence="7" id="KW-0963">Cytoplasm</keyword>
<dbReference type="Gene3D" id="3.30.360.10">
    <property type="entry name" value="Dihydrodipicolinate Reductase, domain 2"/>
    <property type="match status" value="1"/>
</dbReference>
<dbReference type="Pfam" id="PF01118">
    <property type="entry name" value="Semialdhyde_dh"/>
    <property type="match status" value="1"/>
</dbReference>
<reference evidence="10 11" key="1">
    <citation type="submission" date="2016-10" db="EMBL/GenBank/DDBJ databases">
        <authorList>
            <person name="de Groot N.N."/>
        </authorList>
    </citation>
    <scope>NUCLEOTIDE SEQUENCE [LARGE SCALE GENOMIC DNA]</scope>
    <source>
        <strain evidence="10 11">DSM 22489</strain>
    </source>
</reference>
<evidence type="ECO:0000256" key="6">
    <source>
        <dbReference type="ARBA" id="ARBA00050557"/>
    </source>
</evidence>
<comment type="catalytic activity">
    <reaction evidence="6 7">
        <text>N-acetyl-L-glutamate 5-semialdehyde + phosphate + NADP(+) = N-acetyl-L-glutamyl 5-phosphate + NADPH + H(+)</text>
        <dbReference type="Rhea" id="RHEA:21588"/>
        <dbReference type="ChEBI" id="CHEBI:15378"/>
        <dbReference type="ChEBI" id="CHEBI:29123"/>
        <dbReference type="ChEBI" id="CHEBI:43474"/>
        <dbReference type="ChEBI" id="CHEBI:57783"/>
        <dbReference type="ChEBI" id="CHEBI:57936"/>
        <dbReference type="ChEBI" id="CHEBI:58349"/>
        <dbReference type="EC" id="1.2.1.38"/>
    </reaction>
</comment>
<keyword evidence="2 7" id="KW-0055">Arginine biosynthesis</keyword>
<dbReference type="PANTHER" id="PTHR32338">
    <property type="entry name" value="N-ACETYL-GAMMA-GLUTAMYL-PHOSPHATE REDUCTASE, CHLOROPLASTIC-RELATED-RELATED"/>
    <property type="match status" value="1"/>
</dbReference>
<dbReference type="GO" id="GO:0005737">
    <property type="term" value="C:cytoplasm"/>
    <property type="evidence" value="ECO:0007669"/>
    <property type="project" value="UniProtKB-SubCell"/>
</dbReference>
<evidence type="ECO:0000313" key="11">
    <source>
        <dbReference type="Proteomes" id="UP000236728"/>
    </source>
</evidence>
<dbReference type="AlphaFoldDB" id="A0A1H6B406"/>
<dbReference type="GO" id="GO:0006526">
    <property type="term" value="P:L-arginine biosynthetic process"/>
    <property type="evidence" value="ECO:0007669"/>
    <property type="project" value="UniProtKB-UniRule"/>
</dbReference>
<evidence type="ECO:0000256" key="3">
    <source>
        <dbReference type="ARBA" id="ARBA00022605"/>
    </source>
</evidence>
<comment type="subcellular location">
    <subcellularLocation>
        <location evidence="7">Cytoplasm</location>
    </subcellularLocation>
</comment>
<dbReference type="UniPathway" id="UPA00068">
    <property type="reaction ID" value="UER00108"/>
</dbReference>
<comment type="pathway">
    <text evidence="1 7">Amino-acid biosynthesis; L-arginine biosynthesis; N(2)-acetyl-L-ornithine from L-glutamate: step 3/4.</text>
</comment>
<dbReference type="GO" id="GO:0070401">
    <property type="term" value="F:NADP+ binding"/>
    <property type="evidence" value="ECO:0007669"/>
    <property type="project" value="InterPro"/>
</dbReference>
<evidence type="ECO:0000256" key="2">
    <source>
        <dbReference type="ARBA" id="ARBA00022571"/>
    </source>
</evidence>
<comment type="function">
    <text evidence="7">Catalyzes the NADPH-dependent reduction of N-acetyl-5-glutamyl phosphate to yield N-acetyl-L-glutamate 5-semialdehyde.</text>
</comment>
<dbReference type="RefSeq" id="WP_327333818.1">
    <property type="nucleotide sequence ID" value="NZ_FNVA01000006.1"/>
</dbReference>
<comment type="similarity">
    <text evidence="7">Belongs to the NAGSA dehydrogenase family. Type 1 subfamily.</text>
</comment>
<dbReference type="InterPro" id="IPR000706">
    <property type="entry name" value="AGPR_type-1"/>
</dbReference>
<proteinExistence type="inferred from homology"/>
<evidence type="ECO:0000256" key="1">
    <source>
        <dbReference type="ARBA" id="ARBA00004862"/>
    </source>
</evidence>
<dbReference type="InterPro" id="IPR058924">
    <property type="entry name" value="AGPR_dimerisation_dom"/>
</dbReference>
<gene>
    <name evidence="7" type="primary">argC</name>
    <name evidence="10" type="ORF">SAMN05421819_3506</name>
</gene>
<accession>A0A1H6B406</accession>
<name>A0A1H6B406_9BACT</name>
<dbReference type="InterPro" id="IPR050085">
    <property type="entry name" value="AGPR"/>
</dbReference>
<dbReference type="GO" id="GO:0003942">
    <property type="term" value="F:N-acetyl-gamma-glutamyl-phosphate reductase activity"/>
    <property type="evidence" value="ECO:0007669"/>
    <property type="project" value="UniProtKB-UniRule"/>
</dbReference>